<feature type="coiled-coil region" evidence="9">
    <location>
        <begin position="256"/>
        <end position="312"/>
    </location>
</feature>
<keyword evidence="5" id="KW-0997">Cell inner membrane</keyword>
<dbReference type="Proteomes" id="UP000580856">
    <property type="component" value="Unassembled WGS sequence"/>
</dbReference>
<keyword evidence="3" id="KW-0813">Transport</keyword>
<evidence type="ECO:0000259" key="12">
    <source>
        <dbReference type="Pfam" id="PF25994"/>
    </source>
</evidence>
<dbReference type="InterPro" id="IPR058982">
    <property type="entry name" value="Beta-barrel_AprE"/>
</dbReference>
<organism evidence="14 15">
    <name type="scientific">Desulfobaculum xiamenense</name>
    <dbReference type="NCBI Taxonomy" id="995050"/>
    <lineage>
        <taxon>Bacteria</taxon>
        <taxon>Pseudomonadati</taxon>
        <taxon>Thermodesulfobacteriota</taxon>
        <taxon>Desulfovibrionia</taxon>
        <taxon>Desulfovibrionales</taxon>
        <taxon>Desulfovibrionaceae</taxon>
        <taxon>Desulfobaculum</taxon>
    </lineage>
</organism>
<gene>
    <name evidence="14" type="ORF">GGQ74_001076</name>
</gene>
<dbReference type="Gene3D" id="2.40.50.100">
    <property type="match status" value="1"/>
</dbReference>
<evidence type="ECO:0000256" key="4">
    <source>
        <dbReference type="ARBA" id="ARBA00022475"/>
    </source>
</evidence>
<sequence>MGEGRATGRPGESGGAGNSRNAAARGGAVLGRLTDAMRAGNGGPGDEANLAARMFLWLCAAGCAAFLVWAALFRLDIVSMAQGEVIPSTKLKSVQHLEGGIVREILVREGDAVTPGQSLVILEETSTGASVEELAVRTTSLTAEVARLDAQARMLNAPEFPEGFAKEHPDLAEQAQRLFAASRSLLESELAEQRENVVQREQDIKEIHARNRNNAESLRLVREQIALSDELLRDNLTTRYKHLAFLREQSQLVSKIEQDRAALPRAESALAEAREKLARIERSYREDAAQELRKARQELEEFTQRLLRYKDSLRRTVIRSPVEGVVKTLHIVTIGGVVKPGMTIVDIVPSSDRLVVEAHLPISDIGYVQEGQSAIVRLASQDAARFGKLPGRVVQVSPDTFTTPEGQTFYSVRIETDGDSFRHGEFEYKLIPGMLVLAYIHTGQRTVLEYLTDPFLGSMGQAMQER</sequence>
<evidence type="ECO:0000259" key="13">
    <source>
        <dbReference type="Pfam" id="PF26002"/>
    </source>
</evidence>
<evidence type="ECO:0000256" key="5">
    <source>
        <dbReference type="ARBA" id="ARBA00022519"/>
    </source>
</evidence>
<evidence type="ECO:0000256" key="1">
    <source>
        <dbReference type="ARBA" id="ARBA00004377"/>
    </source>
</evidence>
<evidence type="ECO:0000256" key="2">
    <source>
        <dbReference type="ARBA" id="ARBA00009477"/>
    </source>
</evidence>
<evidence type="ECO:0000256" key="3">
    <source>
        <dbReference type="ARBA" id="ARBA00022448"/>
    </source>
</evidence>
<evidence type="ECO:0000313" key="15">
    <source>
        <dbReference type="Proteomes" id="UP000580856"/>
    </source>
</evidence>
<evidence type="ECO:0000256" key="8">
    <source>
        <dbReference type="ARBA" id="ARBA00023136"/>
    </source>
</evidence>
<accession>A0A846QF81</accession>
<comment type="subcellular location">
    <subcellularLocation>
        <location evidence="1">Cell inner membrane</location>
        <topology evidence="1">Single-pass membrane protein</topology>
    </subcellularLocation>
</comment>
<dbReference type="GO" id="GO:0005886">
    <property type="term" value="C:plasma membrane"/>
    <property type="evidence" value="ECO:0007669"/>
    <property type="project" value="UniProtKB-SubCell"/>
</dbReference>
<dbReference type="GO" id="GO:0015031">
    <property type="term" value="P:protein transport"/>
    <property type="evidence" value="ECO:0007669"/>
    <property type="project" value="InterPro"/>
</dbReference>
<dbReference type="AlphaFoldDB" id="A0A846QF81"/>
<dbReference type="InterPro" id="IPR058781">
    <property type="entry name" value="HH_AprE-like"/>
</dbReference>
<dbReference type="PANTHER" id="PTHR30386:SF26">
    <property type="entry name" value="TRANSPORT PROTEIN COMB"/>
    <property type="match status" value="1"/>
</dbReference>
<keyword evidence="6 11" id="KW-0812">Transmembrane</keyword>
<feature type="compositionally biased region" description="Gly residues" evidence="10">
    <location>
        <begin position="1"/>
        <end position="17"/>
    </location>
</feature>
<feature type="domain" description="AprE-like beta-barrel" evidence="13">
    <location>
        <begin position="354"/>
        <end position="443"/>
    </location>
</feature>
<protein>
    <submittedName>
        <fullName evidence="14">Adhesin transport system membrane fusion protein</fullName>
    </submittedName>
</protein>
<dbReference type="Gene3D" id="2.40.30.170">
    <property type="match status" value="1"/>
</dbReference>
<feature type="transmembrane region" description="Helical" evidence="11">
    <location>
        <begin position="54"/>
        <end position="73"/>
    </location>
</feature>
<proteinExistence type="inferred from homology"/>
<evidence type="ECO:0000256" key="9">
    <source>
        <dbReference type="SAM" id="Coils"/>
    </source>
</evidence>
<feature type="region of interest" description="Disordered" evidence="10">
    <location>
        <begin position="1"/>
        <end position="22"/>
    </location>
</feature>
<evidence type="ECO:0000256" key="10">
    <source>
        <dbReference type="SAM" id="MobiDB-lite"/>
    </source>
</evidence>
<keyword evidence="8 11" id="KW-0472">Membrane</keyword>
<dbReference type="EMBL" id="JAATJA010000001">
    <property type="protein sequence ID" value="NJB67436.1"/>
    <property type="molecule type" value="Genomic_DNA"/>
</dbReference>
<comment type="caution">
    <text evidence="14">The sequence shown here is derived from an EMBL/GenBank/DDBJ whole genome shotgun (WGS) entry which is preliminary data.</text>
</comment>
<dbReference type="InterPro" id="IPR050739">
    <property type="entry name" value="MFP"/>
</dbReference>
<keyword evidence="9" id="KW-0175">Coiled coil</keyword>
<dbReference type="Pfam" id="PF25994">
    <property type="entry name" value="HH_AprE"/>
    <property type="match status" value="1"/>
</dbReference>
<keyword evidence="4" id="KW-1003">Cell membrane</keyword>
<feature type="coiled-coil region" evidence="9">
    <location>
        <begin position="183"/>
        <end position="210"/>
    </location>
</feature>
<comment type="similarity">
    <text evidence="2">Belongs to the membrane fusion protein (MFP) (TC 8.A.1) family.</text>
</comment>
<feature type="domain" description="AprE-like long alpha-helical hairpin" evidence="12">
    <location>
        <begin position="128"/>
        <end position="311"/>
    </location>
</feature>
<evidence type="ECO:0000256" key="6">
    <source>
        <dbReference type="ARBA" id="ARBA00022692"/>
    </source>
</evidence>
<dbReference type="NCBIfam" id="TIGR01843">
    <property type="entry name" value="type_I_hlyD"/>
    <property type="match status" value="1"/>
</dbReference>
<dbReference type="PANTHER" id="PTHR30386">
    <property type="entry name" value="MEMBRANE FUSION SUBUNIT OF EMRAB-TOLC MULTIDRUG EFFLUX PUMP"/>
    <property type="match status" value="1"/>
</dbReference>
<keyword evidence="7 11" id="KW-1133">Transmembrane helix</keyword>
<dbReference type="InterPro" id="IPR010129">
    <property type="entry name" value="T1SS_HlyD"/>
</dbReference>
<reference evidence="14 15" key="1">
    <citation type="submission" date="2020-03" db="EMBL/GenBank/DDBJ databases">
        <title>Genomic Encyclopedia of Type Strains, Phase IV (KMG-IV): sequencing the most valuable type-strain genomes for metagenomic binning, comparative biology and taxonomic classification.</title>
        <authorList>
            <person name="Goeker M."/>
        </authorList>
    </citation>
    <scope>NUCLEOTIDE SEQUENCE [LARGE SCALE GENOMIC DNA]</scope>
    <source>
        <strain evidence="14 15">DSM 24233</strain>
    </source>
</reference>
<keyword evidence="15" id="KW-1185">Reference proteome</keyword>
<dbReference type="SUPFAM" id="SSF111369">
    <property type="entry name" value="HlyD-like secretion proteins"/>
    <property type="match status" value="1"/>
</dbReference>
<evidence type="ECO:0000256" key="7">
    <source>
        <dbReference type="ARBA" id="ARBA00022989"/>
    </source>
</evidence>
<evidence type="ECO:0000313" key="14">
    <source>
        <dbReference type="EMBL" id="NJB67436.1"/>
    </source>
</evidence>
<dbReference type="Pfam" id="PF26002">
    <property type="entry name" value="Beta-barrel_AprE"/>
    <property type="match status" value="1"/>
</dbReference>
<dbReference type="PRINTS" id="PR01490">
    <property type="entry name" value="RTXTOXIND"/>
</dbReference>
<name>A0A846QF81_9BACT</name>
<evidence type="ECO:0000256" key="11">
    <source>
        <dbReference type="SAM" id="Phobius"/>
    </source>
</evidence>